<dbReference type="Gene3D" id="1.10.10.10">
    <property type="entry name" value="Winged helix-like DNA-binding domain superfamily/Winged helix DNA-binding domain"/>
    <property type="match status" value="1"/>
</dbReference>
<dbReference type="SUPFAM" id="SSF88659">
    <property type="entry name" value="Sigma3 and sigma4 domains of RNA polymerase sigma factors"/>
    <property type="match status" value="1"/>
</dbReference>
<evidence type="ECO:0000259" key="5">
    <source>
        <dbReference type="Pfam" id="PF04542"/>
    </source>
</evidence>
<evidence type="ECO:0000259" key="6">
    <source>
        <dbReference type="Pfam" id="PF08281"/>
    </source>
</evidence>
<dbReference type="InterPro" id="IPR007627">
    <property type="entry name" value="RNA_pol_sigma70_r2"/>
</dbReference>
<comment type="caution">
    <text evidence="7">The sequence shown here is derived from an EMBL/GenBank/DDBJ whole genome shotgun (WGS) entry which is preliminary data.</text>
</comment>
<evidence type="ECO:0000256" key="1">
    <source>
        <dbReference type="ARBA" id="ARBA00010641"/>
    </source>
</evidence>
<evidence type="ECO:0000313" key="8">
    <source>
        <dbReference type="Proteomes" id="UP001597510"/>
    </source>
</evidence>
<dbReference type="InterPro" id="IPR036388">
    <property type="entry name" value="WH-like_DNA-bd_sf"/>
</dbReference>
<evidence type="ECO:0000313" key="7">
    <source>
        <dbReference type="EMBL" id="MFD2522370.1"/>
    </source>
</evidence>
<keyword evidence="4" id="KW-0804">Transcription</keyword>
<protein>
    <submittedName>
        <fullName evidence="7">RNA polymerase sigma factor</fullName>
    </submittedName>
</protein>
<keyword evidence="2" id="KW-0805">Transcription regulation</keyword>
<gene>
    <name evidence="7" type="ORF">ACFSR2_15845</name>
</gene>
<comment type="similarity">
    <text evidence="1">Belongs to the sigma-70 factor family. ECF subfamily.</text>
</comment>
<dbReference type="SUPFAM" id="SSF88946">
    <property type="entry name" value="Sigma2 domain of RNA polymerase sigma factors"/>
    <property type="match status" value="1"/>
</dbReference>
<keyword evidence="3" id="KW-0731">Sigma factor</keyword>
<dbReference type="Proteomes" id="UP001597510">
    <property type="component" value="Unassembled WGS sequence"/>
</dbReference>
<feature type="domain" description="RNA polymerase sigma factor 70 region 4 type 2" evidence="6">
    <location>
        <begin position="110"/>
        <end position="162"/>
    </location>
</feature>
<dbReference type="RefSeq" id="WP_340234609.1">
    <property type="nucleotide sequence ID" value="NZ_JBBEWC010000002.1"/>
</dbReference>
<dbReference type="InterPro" id="IPR013325">
    <property type="entry name" value="RNA_pol_sigma_r2"/>
</dbReference>
<proteinExistence type="inferred from homology"/>
<reference evidence="8" key="1">
    <citation type="journal article" date="2019" name="Int. J. Syst. Evol. Microbiol.">
        <title>The Global Catalogue of Microorganisms (GCM) 10K type strain sequencing project: providing services to taxonomists for standard genome sequencing and annotation.</title>
        <authorList>
            <consortium name="The Broad Institute Genomics Platform"/>
            <consortium name="The Broad Institute Genome Sequencing Center for Infectious Disease"/>
            <person name="Wu L."/>
            <person name="Ma J."/>
        </authorList>
    </citation>
    <scope>NUCLEOTIDE SEQUENCE [LARGE SCALE GENOMIC DNA]</scope>
    <source>
        <strain evidence="8">KCTC 52344</strain>
    </source>
</reference>
<dbReference type="InterPro" id="IPR013249">
    <property type="entry name" value="RNA_pol_sigma70_r4_t2"/>
</dbReference>
<evidence type="ECO:0000256" key="2">
    <source>
        <dbReference type="ARBA" id="ARBA00023015"/>
    </source>
</evidence>
<organism evidence="7 8">
    <name type="scientific">Emticicia soli</name>
    <dbReference type="NCBI Taxonomy" id="2027878"/>
    <lineage>
        <taxon>Bacteria</taxon>
        <taxon>Pseudomonadati</taxon>
        <taxon>Bacteroidota</taxon>
        <taxon>Cytophagia</taxon>
        <taxon>Cytophagales</taxon>
        <taxon>Leadbetterellaceae</taxon>
        <taxon>Emticicia</taxon>
    </lineage>
</organism>
<dbReference type="Pfam" id="PF08281">
    <property type="entry name" value="Sigma70_r4_2"/>
    <property type="match status" value="1"/>
</dbReference>
<dbReference type="InterPro" id="IPR013324">
    <property type="entry name" value="RNA_pol_sigma_r3/r4-like"/>
</dbReference>
<dbReference type="PANTHER" id="PTHR43133:SF46">
    <property type="entry name" value="RNA POLYMERASE SIGMA-70 FACTOR ECF SUBFAMILY"/>
    <property type="match status" value="1"/>
</dbReference>
<dbReference type="InterPro" id="IPR039425">
    <property type="entry name" value="RNA_pol_sigma-70-like"/>
</dbReference>
<feature type="domain" description="RNA polymerase sigma-70 region 2" evidence="5">
    <location>
        <begin position="21"/>
        <end position="85"/>
    </location>
</feature>
<dbReference type="EMBL" id="JBHULC010000018">
    <property type="protein sequence ID" value="MFD2522370.1"/>
    <property type="molecule type" value="Genomic_DNA"/>
</dbReference>
<name>A0ABW5JBX5_9BACT</name>
<evidence type="ECO:0000256" key="4">
    <source>
        <dbReference type="ARBA" id="ARBA00023163"/>
    </source>
</evidence>
<keyword evidence="8" id="KW-1185">Reference proteome</keyword>
<accession>A0ABW5JBX5</accession>
<dbReference type="InterPro" id="IPR014284">
    <property type="entry name" value="RNA_pol_sigma-70_dom"/>
</dbReference>
<dbReference type="PANTHER" id="PTHR43133">
    <property type="entry name" value="RNA POLYMERASE ECF-TYPE SIGMA FACTO"/>
    <property type="match status" value="1"/>
</dbReference>
<dbReference type="Gene3D" id="1.10.1740.10">
    <property type="match status" value="1"/>
</dbReference>
<dbReference type="NCBIfam" id="TIGR02937">
    <property type="entry name" value="sigma70-ECF"/>
    <property type="match status" value="1"/>
</dbReference>
<evidence type="ECO:0000256" key="3">
    <source>
        <dbReference type="ARBA" id="ARBA00023082"/>
    </source>
</evidence>
<dbReference type="Pfam" id="PF04542">
    <property type="entry name" value="Sigma70_r2"/>
    <property type="match status" value="1"/>
</dbReference>
<sequence length="168" mass="19698">MTEAELIKACLENNRFAQRTLYDRYKRAMYTLAYRLTSDFDEANDVLQDAFLDVFRKLENYRGEATLGAWIRAIVVRKAYRKLEKPKMWQLIEEIPEETSVDWGDAINAEYLEKAIQALPEGFRTVFILIEVEGYTHKEVAEILSISEGTSKSQLFYAKKRLREMLKP</sequence>
<dbReference type="CDD" id="cd06171">
    <property type="entry name" value="Sigma70_r4"/>
    <property type="match status" value="1"/>
</dbReference>